<feature type="chain" id="PRO_5045476490" evidence="1">
    <location>
        <begin position="23"/>
        <end position="152"/>
    </location>
</feature>
<gene>
    <name evidence="2" type="ORF">PSDVSF_19660</name>
</gene>
<keyword evidence="1" id="KW-0732">Signal</keyword>
<dbReference type="EMBL" id="AP024485">
    <property type="protein sequence ID" value="BCS88724.1"/>
    <property type="molecule type" value="Genomic_DNA"/>
</dbReference>
<dbReference type="Proteomes" id="UP001053296">
    <property type="component" value="Chromosome"/>
</dbReference>
<evidence type="ECO:0000256" key="1">
    <source>
        <dbReference type="SAM" id="SignalP"/>
    </source>
</evidence>
<name>A0ABN6EU51_9BACT</name>
<organism evidence="2 3">
    <name type="scientific">Pseudodesulfovibrio sediminis</name>
    <dbReference type="NCBI Taxonomy" id="2810563"/>
    <lineage>
        <taxon>Bacteria</taxon>
        <taxon>Pseudomonadati</taxon>
        <taxon>Thermodesulfobacteriota</taxon>
        <taxon>Desulfovibrionia</taxon>
        <taxon>Desulfovibrionales</taxon>
        <taxon>Desulfovibrionaceae</taxon>
    </lineage>
</organism>
<sequence length="152" mass="17213">MKTLHALILTIILTALISPAMASDYVETPPPTGFRGFTWGMELSDAKGLSPVAEAGFKNTYFRQDEKLTLGEAKIKSVAYYFKKGKLYRVGVAFEGRVNQFFLKDMLMRTYGPGRGVGIRYGWMWSDFSIDLNYNEEMKTGGLFYTYEAPLE</sequence>
<reference evidence="2" key="1">
    <citation type="journal article" date="2022" name="Arch. Microbiol.">
        <title>Pseudodesulfovibrio sediminis sp. nov., a mesophilic and neutrophilic sulfate-reducing bacterium isolated from sediment of a brackish lake.</title>
        <authorList>
            <person name="Takahashi A."/>
            <person name="Kojima H."/>
            <person name="Watanabe M."/>
            <person name="Fukui M."/>
        </authorList>
    </citation>
    <scope>NUCLEOTIDE SEQUENCE</scope>
    <source>
        <strain evidence="2">SF6</strain>
    </source>
</reference>
<accession>A0ABN6EU51</accession>
<proteinExistence type="predicted"/>
<evidence type="ECO:0000313" key="3">
    <source>
        <dbReference type="Proteomes" id="UP001053296"/>
    </source>
</evidence>
<feature type="signal peptide" evidence="1">
    <location>
        <begin position="1"/>
        <end position="22"/>
    </location>
</feature>
<evidence type="ECO:0000313" key="2">
    <source>
        <dbReference type="EMBL" id="BCS88724.1"/>
    </source>
</evidence>
<dbReference type="RefSeq" id="WP_229590717.1">
    <property type="nucleotide sequence ID" value="NZ_AP024485.1"/>
</dbReference>
<keyword evidence="3" id="KW-1185">Reference proteome</keyword>
<protein>
    <submittedName>
        <fullName evidence="2">Uncharacterized protein</fullName>
    </submittedName>
</protein>